<dbReference type="Gene3D" id="1.10.540.10">
    <property type="entry name" value="Acyl-CoA dehydrogenase/oxidase, N-terminal domain"/>
    <property type="match status" value="1"/>
</dbReference>
<dbReference type="InterPro" id="IPR013786">
    <property type="entry name" value="AcylCoA_DH/ox_N"/>
</dbReference>
<dbReference type="SUPFAM" id="SSF47203">
    <property type="entry name" value="Acyl-CoA dehydrogenase C-terminal domain-like"/>
    <property type="match status" value="1"/>
</dbReference>
<dbReference type="Pfam" id="PF02770">
    <property type="entry name" value="Acyl-CoA_dh_M"/>
    <property type="match status" value="1"/>
</dbReference>
<dbReference type="Pfam" id="PF00441">
    <property type="entry name" value="Acyl-CoA_dh_1"/>
    <property type="match status" value="1"/>
</dbReference>
<evidence type="ECO:0000256" key="4">
    <source>
        <dbReference type="ARBA" id="ARBA00022630"/>
    </source>
</evidence>
<dbReference type="InterPro" id="IPR006091">
    <property type="entry name" value="Acyl-CoA_Oxase/DH_mid-dom"/>
</dbReference>
<evidence type="ECO:0000259" key="9">
    <source>
        <dbReference type="Pfam" id="PF02770"/>
    </source>
</evidence>
<dbReference type="Gene3D" id="1.20.140.10">
    <property type="entry name" value="Butyryl-CoA Dehydrogenase, subunit A, domain 3"/>
    <property type="match status" value="1"/>
</dbReference>
<dbReference type="InterPro" id="IPR050741">
    <property type="entry name" value="Acyl-CoA_dehydrogenase"/>
</dbReference>
<name>A0ABM9LHX7_9MYCO</name>
<keyword evidence="12" id="KW-1185">Reference proteome</keyword>
<gene>
    <name evidence="11" type="ORF">MU0053_001372</name>
</gene>
<dbReference type="Proteomes" id="UP001190465">
    <property type="component" value="Chromosome"/>
</dbReference>
<evidence type="ECO:0000313" key="11">
    <source>
        <dbReference type="EMBL" id="CAJ1499278.1"/>
    </source>
</evidence>
<keyword evidence="4 7" id="KW-0285">Flavoprotein</keyword>
<dbReference type="InterPro" id="IPR009075">
    <property type="entry name" value="AcylCo_DH/oxidase_C"/>
</dbReference>
<feature type="domain" description="Acyl-CoA dehydrogenase/oxidase C-terminal" evidence="8">
    <location>
        <begin position="238"/>
        <end position="386"/>
    </location>
</feature>
<evidence type="ECO:0000259" key="8">
    <source>
        <dbReference type="Pfam" id="PF00441"/>
    </source>
</evidence>
<dbReference type="PANTHER" id="PTHR48083">
    <property type="entry name" value="MEDIUM-CHAIN SPECIFIC ACYL-COA DEHYDROGENASE, MITOCHONDRIAL-RELATED"/>
    <property type="match status" value="1"/>
</dbReference>
<keyword evidence="6 7" id="KW-0560">Oxidoreductase</keyword>
<dbReference type="SUPFAM" id="SSF56645">
    <property type="entry name" value="Acyl-CoA dehydrogenase NM domain-like"/>
    <property type="match status" value="1"/>
</dbReference>
<comment type="subunit">
    <text evidence="3">Homodimer.</text>
</comment>
<dbReference type="EMBL" id="OY726397">
    <property type="protein sequence ID" value="CAJ1499278.1"/>
    <property type="molecule type" value="Genomic_DNA"/>
</dbReference>
<dbReference type="Gene3D" id="2.40.110.10">
    <property type="entry name" value="Butyryl-CoA Dehydrogenase, subunit A, domain 2"/>
    <property type="match status" value="1"/>
</dbReference>
<dbReference type="InterPro" id="IPR009100">
    <property type="entry name" value="AcylCoA_DH/oxidase_NM_dom_sf"/>
</dbReference>
<evidence type="ECO:0000256" key="6">
    <source>
        <dbReference type="ARBA" id="ARBA00023002"/>
    </source>
</evidence>
<comment type="similarity">
    <text evidence="2 7">Belongs to the acyl-CoA dehydrogenase family.</text>
</comment>
<dbReference type="RefSeq" id="WP_308482729.1">
    <property type="nucleotide sequence ID" value="NZ_OY726397.1"/>
</dbReference>
<dbReference type="InterPro" id="IPR046373">
    <property type="entry name" value="Acyl-CoA_Oxase/DH_mid-dom_sf"/>
</dbReference>
<accession>A0ABM9LHX7</accession>
<feature type="domain" description="Acyl-CoA dehydrogenase/oxidase N-terminal" evidence="10">
    <location>
        <begin position="18"/>
        <end position="128"/>
    </location>
</feature>
<comment type="cofactor">
    <cofactor evidence="1 7">
        <name>FAD</name>
        <dbReference type="ChEBI" id="CHEBI:57692"/>
    </cofactor>
</comment>
<evidence type="ECO:0000256" key="3">
    <source>
        <dbReference type="ARBA" id="ARBA00011738"/>
    </source>
</evidence>
<reference evidence="11 12" key="1">
    <citation type="submission" date="2023-08" db="EMBL/GenBank/DDBJ databases">
        <authorList>
            <person name="Folkvardsen B D."/>
            <person name="Norman A."/>
        </authorList>
    </citation>
    <scope>NUCLEOTIDE SEQUENCE [LARGE SCALE GENOMIC DNA]</scope>
    <source>
        <strain evidence="11 12">Mu0053</strain>
    </source>
</reference>
<proteinExistence type="inferred from homology"/>
<organism evidence="11 12">
    <name type="scientific">[Mycobacterium] burgundiense</name>
    <dbReference type="NCBI Taxonomy" id="3064286"/>
    <lineage>
        <taxon>Bacteria</taxon>
        <taxon>Bacillati</taxon>
        <taxon>Actinomycetota</taxon>
        <taxon>Actinomycetes</taxon>
        <taxon>Mycobacteriales</taxon>
        <taxon>Mycobacteriaceae</taxon>
        <taxon>Mycolicibacterium</taxon>
    </lineage>
</organism>
<evidence type="ECO:0000256" key="1">
    <source>
        <dbReference type="ARBA" id="ARBA00001974"/>
    </source>
</evidence>
<keyword evidence="5 7" id="KW-0274">FAD</keyword>
<protein>
    <submittedName>
        <fullName evidence="11">Acyl-CoA dehydrogenase family protein</fullName>
    </submittedName>
</protein>
<dbReference type="Pfam" id="PF02771">
    <property type="entry name" value="Acyl-CoA_dh_N"/>
    <property type="match status" value="1"/>
</dbReference>
<evidence type="ECO:0000256" key="2">
    <source>
        <dbReference type="ARBA" id="ARBA00009347"/>
    </source>
</evidence>
<dbReference type="InterPro" id="IPR037069">
    <property type="entry name" value="AcylCoA_DH/ox_N_sf"/>
</dbReference>
<feature type="domain" description="Acyl-CoA oxidase/dehydrogenase middle" evidence="9">
    <location>
        <begin position="133"/>
        <end position="217"/>
    </location>
</feature>
<evidence type="ECO:0000259" key="10">
    <source>
        <dbReference type="Pfam" id="PF02771"/>
    </source>
</evidence>
<dbReference type="PANTHER" id="PTHR48083:SF13">
    <property type="entry name" value="ACYL-COA DEHYDROGENASE FAMILY MEMBER 11"/>
    <property type="match status" value="1"/>
</dbReference>
<evidence type="ECO:0000256" key="7">
    <source>
        <dbReference type="RuleBase" id="RU362125"/>
    </source>
</evidence>
<evidence type="ECO:0000313" key="12">
    <source>
        <dbReference type="Proteomes" id="UP001190465"/>
    </source>
</evidence>
<evidence type="ECO:0000256" key="5">
    <source>
        <dbReference type="ARBA" id="ARBA00022827"/>
    </source>
</evidence>
<dbReference type="InterPro" id="IPR036250">
    <property type="entry name" value="AcylCo_DH-like_C"/>
</dbReference>
<sequence length="428" mass="47559">MTFSFEPDPEFANELEWIDEFVREEVEPIDLFVADPWNVHDELRNALIVPLQEQVKERKLWACHLGPELGGPGFGQVKLGLMNERLGRSLAAPIVFGCQAPDSGNSEILAHFGTDEQKERYLEPLLAGRIVSCFAMTEPQGGSDPEVLTTSAALDGDSWVINGEKWFASSAHAASFFIVMALTDPDGPAYKRHSMFVVPAETPGIEHVRNVDGHHGYLRFHDVRVPADHVLGGRGEAFVVAQTRLGGGRIHHAMRTVGLVRHNFDLMCRRALSRTTGGEQLARKQLVQAAIADSWCEIESFRLLVLQTAWKIDKYQDYKRVRGDISAVKTLMPRVLNNVASRALQIHGSIGVSEEMPFMTAVRDSYVMALADGPTEVHQVNLAKAILRGYTADTDVFPDYHLIRRREQAEAKFADVLARHGVSAQTNS</sequence>